<name>A0ABS5TPY7_9ACTN</name>
<evidence type="ECO:0000313" key="1">
    <source>
        <dbReference type="EMBL" id="MBT0773178.1"/>
    </source>
</evidence>
<dbReference type="Pfam" id="PF19760">
    <property type="entry name" value="DUF6247"/>
    <property type="match status" value="1"/>
</dbReference>
<evidence type="ECO:0000313" key="2">
    <source>
        <dbReference type="Proteomes" id="UP001197247"/>
    </source>
</evidence>
<dbReference type="RefSeq" id="WP_214159706.1">
    <property type="nucleotide sequence ID" value="NZ_JAHBAY010000015.1"/>
</dbReference>
<dbReference type="EMBL" id="JAHBAY010000015">
    <property type="protein sequence ID" value="MBT0773178.1"/>
    <property type="molecule type" value="Genomic_DNA"/>
</dbReference>
<proteinExistence type="predicted"/>
<protein>
    <recommendedName>
        <fullName evidence="3">Prevent-host-death family protein</fullName>
    </recommendedName>
</protein>
<gene>
    <name evidence="1" type="ORF">KIH74_29815</name>
</gene>
<dbReference type="Proteomes" id="UP001197247">
    <property type="component" value="Unassembled WGS sequence"/>
</dbReference>
<comment type="caution">
    <text evidence="1">The sequence shown here is derived from an EMBL/GenBank/DDBJ whole genome shotgun (WGS) entry which is preliminary data.</text>
</comment>
<dbReference type="InterPro" id="IPR046214">
    <property type="entry name" value="DUF6247"/>
</dbReference>
<organism evidence="1 2">
    <name type="scientific">Kineosporia corallincola</name>
    <dbReference type="NCBI Taxonomy" id="2835133"/>
    <lineage>
        <taxon>Bacteria</taxon>
        <taxon>Bacillati</taxon>
        <taxon>Actinomycetota</taxon>
        <taxon>Actinomycetes</taxon>
        <taxon>Kineosporiales</taxon>
        <taxon>Kineosporiaceae</taxon>
        <taxon>Kineosporia</taxon>
    </lineage>
</organism>
<sequence length="107" mass="12081">MSVAASSGPDPAAPLSGKLAPRAIRSRLLPEEVGDFDREYRRVMAEATETLDLTPVLDALTRWERVAFLTERDPEGYRRMLRTAERLNAGEDVETIPWEQVKRELGL</sequence>
<evidence type="ECO:0008006" key="3">
    <source>
        <dbReference type="Google" id="ProtNLM"/>
    </source>
</evidence>
<accession>A0ABS5TPY7</accession>
<reference evidence="1 2" key="1">
    <citation type="submission" date="2021-05" db="EMBL/GenBank/DDBJ databases">
        <title>Kineosporia and Streptomyces sp. nov. two new marine actinobacteria isolated from Coral.</title>
        <authorList>
            <person name="Buangrab K."/>
            <person name="Sutthacheep M."/>
            <person name="Yeemin T."/>
            <person name="Harunari E."/>
            <person name="Igarashi Y."/>
            <person name="Kanchanasin P."/>
            <person name="Tanasupawat S."/>
            <person name="Phongsopitanun W."/>
        </authorList>
    </citation>
    <scope>NUCLEOTIDE SEQUENCE [LARGE SCALE GENOMIC DNA]</scope>
    <source>
        <strain evidence="1 2">J2-2</strain>
    </source>
</reference>
<keyword evidence="2" id="KW-1185">Reference proteome</keyword>